<accession>A0A6M3K9W0</accession>
<protein>
    <submittedName>
        <fullName evidence="1">Uncharacterized protein</fullName>
    </submittedName>
</protein>
<dbReference type="EMBL" id="MT142338">
    <property type="protein sequence ID" value="QJA78484.1"/>
    <property type="molecule type" value="Genomic_DNA"/>
</dbReference>
<name>A0A6M3K9W0_9ZZZZ</name>
<organism evidence="1">
    <name type="scientific">viral metagenome</name>
    <dbReference type="NCBI Taxonomy" id="1070528"/>
    <lineage>
        <taxon>unclassified sequences</taxon>
        <taxon>metagenomes</taxon>
        <taxon>organismal metagenomes</taxon>
    </lineage>
</organism>
<proteinExistence type="predicted"/>
<reference evidence="1" key="1">
    <citation type="submission" date="2020-03" db="EMBL/GenBank/DDBJ databases">
        <title>The deep terrestrial virosphere.</title>
        <authorList>
            <person name="Holmfeldt K."/>
            <person name="Nilsson E."/>
            <person name="Simone D."/>
            <person name="Lopez-Fernandez M."/>
            <person name="Wu X."/>
            <person name="de Brujin I."/>
            <person name="Lundin D."/>
            <person name="Andersson A."/>
            <person name="Bertilsson S."/>
            <person name="Dopson M."/>
        </authorList>
    </citation>
    <scope>NUCLEOTIDE SEQUENCE</scope>
    <source>
        <strain evidence="1">MM415A01069</strain>
    </source>
</reference>
<sequence>MGTLRQGSEGLEFPIHSDILIDDIHLVVIQKHTGWYENLSSGEYYYDISHHIVSEEEENWRNDLNPRRLYYIPADRKNFPPCPQTKWIGYKHERSTK</sequence>
<dbReference type="AlphaFoldDB" id="A0A6M3K9W0"/>
<evidence type="ECO:0000313" key="1">
    <source>
        <dbReference type="EMBL" id="QJA78484.1"/>
    </source>
</evidence>
<gene>
    <name evidence="1" type="ORF">MM415A01069_0018</name>
</gene>